<evidence type="ECO:0000313" key="2">
    <source>
        <dbReference type="EMBL" id="CAB4273284.1"/>
    </source>
</evidence>
<evidence type="ECO:0000256" key="1">
    <source>
        <dbReference type="SAM" id="MobiDB-lite"/>
    </source>
</evidence>
<accession>A0A6J5UCW0</accession>
<feature type="compositionally biased region" description="Polar residues" evidence="1">
    <location>
        <begin position="129"/>
        <end position="141"/>
    </location>
</feature>
<reference evidence="2 3" key="1">
    <citation type="submission" date="2020-05" db="EMBL/GenBank/DDBJ databases">
        <authorList>
            <person name="Campoy J."/>
            <person name="Schneeberger K."/>
            <person name="Spophaly S."/>
        </authorList>
    </citation>
    <scope>NUCLEOTIDE SEQUENCE [LARGE SCALE GENOMIC DNA]</scope>
    <source>
        <strain evidence="2">PruArmRojPasFocal</strain>
    </source>
</reference>
<feature type="region of interest" description="Disordered" evidence="1">
    <location>
        <begin position="118"/>
        <end position="155"/>
    </location>
</feature>
<dbReference type="AlphaFoldDB" id="A0A6J5UCW0"/>
<dbReference type="EMBL" id="CAEKDK010000003">
    <property type="protein sequence ID" value="CAB4273284.1"/>
    <property type="molecule type" value="Genomic_DNA"/>
</dbReference>
<dbReference type="Proteomes" id="UP000507222">
    <property type="component" value="Unassembled WGS sequence"/>
</dbReference>
<gene>
    <name evidence="2" type="ORF">CURHAP_LOCUS20700</name>
</gene>
<sequence length="155" mass="16633">MGCTVEPLTRMSVRVILIFSSTCMEDSCLHLEFSALGPIKANGIPGVQGCNLGLNDGPGVMDLGYFEIAPRPLLGLAISTSSVVEIIQFRSIGMLALTTRLDQTSHFGLIDKIAPTGQLSPRDRVDPTPRSSQQSNPNSLRSLAISPIRKLGSWP</sequence>
<protein>
    <submittedName>
        <fullName evidence="2">Uncharacterized protein</fullName>
    </submittedName>
</protein>
<name>A0A6J5UCW0_PRUAR</name>
<organism evidence="2 3">
    <name type="scientific">Prunus armeniaca</name>
    <name type="common">Apricot</name>
    <name type="synonym">Armeniaca vulgaris</name>
    <dbReference type="NCBI Taxonomy" id="36596"/>
    <lineage>
        <taxon>Eukaryota</taxon>
        <taxon>Viridiplantae</taxon>
        <taxon>Streptophyta</taxon>
        <taxon>Embryophyta</taxon>
        <taxon>Tracheophyta</taxon>
        <taxon>Spermatophyta</taxon>
        <taxon>Magnoliopsida</taxon>
        <taxon>eudicotyledons</taxon>
        <taxon>Gunneridae</taxon>
        <taxon>Pentapetalae</taxon>
        <taxon>rosids</taxon>
        <taxon>fabids</taxon>
        <taxon>Rosales</taxon>
        <taxon>Rosaceae</taxon>
        <taxon>Amygdaloideae</taxon>
        <taxon>Amygdaleae</taxon>
        <taxon>Prunus</taxon>
    </lineage>
</organism>
<evidence type="ECO:0000313" key="3">
    <source>
        <dbReference type="Proteomes" id="UP000507222"/>
    </source>
</evidence>
<proteinExistence type="predicted"/>